<comment type="caution">
    <text evidence="1">The sequence shown here is derived from an EMBL/GenBank/DDBJ whole genome shotgun (WGS) entry which is preliminary data.</text>
</comment>
<name>A0A645F3R4_9ZZZZ</name>
<organism evidence="1">
    <name type="scientific">bioreactor metagenome</name>
    <dbReference type="NCBI Taxonomy" id="1076179"/>
    <lineage>
        <taxon>unclassified sequences</taxon>
        <taxon>metagenomes</taxon>
        <taxon>ecological metagenomes</taxon>
    </lineage>
</organism>
<accession>A0A645F3R4</accession>
<protein>
    <submittedName>
        <fullName evidence="1">Uncharacterized protein</fullName>
    </submittedName>
</protein>
<sequence length="87" mass="9090">MGSVGRANADGVDVFISQQVLIGGVGFTAVLLGQFSGPFLIEIEISAQFDVGVIGVLRNVSDLGDLPASNDSYVEHLGKAFLPVWVV</sequence>
<reference evidence="1" key="1">
    <citation type="submission" date="2019-08" db="EMBL/GenBank/DDBJ databases">
        <authorList>
            <person name="Kucharzyk K."/>
            <person name="Murdoch R.W."/>
            <person name="Higgins S."/>
            <person name="Loffler F."/>
        </authorList>
    </citation>
    <scope>NUCLEOTIDE SEQUENCE</scope>
</reference>
<proteinExistence type="predicted"/>
<dbReference type="EMBL" id="VSSQ01054541">
    <property type="protein sequence ID" value="MPN08490.1"/>
    <property type="molecule type" value="Genomic_DNA"/>
</dbReference>
<gene>
    <name evidence="1" type="ORF">SDC9_155772</name>
</gene>
<dbReference type="AlphaFoldDB" id="A0A645F3R4"/>
<evidence type="ECO:0000313" key="1">
    <source>
        <dbReference type="EMBL" id="MPN08490.1"/>
    </source>
</evidence>